<protein>
    <submittedName>
        <fullName evidence="2">Uncharacterized protein</fullName>
    </submittedName>
</protein>
<sequence>MTSQHRSERWGLLQYTPLLCTVSTVFGADLSRTSSSLGSSTVMSQWLVHPCSQLTLSKLEQRLATLHLRICLILSCTRRFPMTRSTTSSTVSWFTRTILLLLTVLPLFLLTVPISGFLRHRRISTSTILYSLIRMDGRSPCLRLDLA</sequence>
<dbReference type="KEGG" id="vg:12869772"/>
<accession>I1TE88</accession>
<keyword evidence="1" id="KW-0472">Membrane</keyword>
<reference evidence="2 3" key="1">
    <citation type="journal article" date="2012" name="PLoS ONE">
        <title>Simultaneous identification of DNA and RNA viruses present in pig faeces using process-controlled deep sequencing.</title>
        <authorList>
            <person name="Sachsenroder J."/>
            <person name="Twardziok S."/>
            <person name="Hammerl J.A."/>
            <person name="Janczyk P."/>
            <person name="Wrede P."/>
            <person name="Hertwig S."/>
            <person name="Johne R."/>
        </authorList>
    </citation>
    <scope>NUCLEOTIDE SEQUENCE [LARGE SCALE GENOMIC DNA]</scope>
    <source>
        <strain evidence="2">GER2011</strain>
    </source>
</reference>
<evidence type="ECO:0000313" key="3">
    <source>
        <dbReference type="Proteomes" id="UP000207656"/>
    </source>
</evidence>
<organism evidence="2 3">
    <name type="scientific">Pig stool associated circular ssDNA virus GER2011</name>
    <dbReference type="NCBI Taxonomy" id="1114942"/>
    <lineage>
        <taxon>Viruses</taxon>
        <taxon>Monodnaviria</taxon>
        <taxon>Shotokuvirae</taxon>
        <taxon>Cressdnaviricota</taxon>
        <taxon>Arfiviricetes</taxon>
        <taxon>Cremevirales</taxon>
        <taxon>Smacoviridae</taxon>
        <taxon>Felismacovirus</taxon>
        <taxon>Felismacovirus porci4</taxon>
    </lineage>
</organism>
<feature type="transmembrane region" description="Helical" evidence="1">
    <location>
        <begin position="98"/>
        <end position="118"/>
    </location>
</feature>
<proteinExistence type="predicted"/>
<evidence type="ECO:0000313" key="2">
    <source>
        <dbReference type="EMBL" id="AET85564.1"/>
    </source>
</evidence>
<keyword evidence="1" id="KW-1133">Transmembrane helix</keyword>
<dbReference type="EMBL" id="JQ023166">
    <property type="protein sequence ID" value="AET85564.1"/>
    <property type="molecule type" value="Genomic_DNA"/>
</dbReference>
<keyword evidence="1" id="KW-0812">Transmembrane</keyword>
<dbReference type="Proteomes" id="UP000207656">
    <property type="component" value="Segment"/>
</dbReference>
<keyword evidence="3" id="KW-1185">Reference proteome</keyword>
<dbReference type="GeneID" id="12869772"/>
<dbReference type="RefSeq" id="YP_006331069.1">
    <property type="nucleotide sequence ID" value="NC_017916.1"/>
</dbReference>
<name>I1TE88_9VIRU</name>
<evidence type="ECO:0000256" key="1">
    <source>
        <dbReference type="SAM" id="Phobius"/>
    </source>
</evidence>